<dbReference type="Gene3D" id="2.60.40.1930">
    <property type="match status" value="1"/>
</dbReference>
<dbReference type="Proteomes" id="UP000076586">
    <property type="component" value="Unassembled WGS sequence"/>
</dbReference>
<name>A0A161LCV2_9BACT</name>
<evidence type="ECO:0000313" key="1">
    <source>
        <dbReference type="EMBL" id="GAT61557.1"/>
    </source>
</evidence>
<keyword evidence="2" id="KW-1185">Reference proteome</keyword>
<evidence type="ECO:0008006" key="3">
    <source>
        <dbReference type="Google" id="ProtNLM"/>
    </source>
</evidence>
<reference evidence="2" key="2">
    <citation type="journal article" date="2017" name="Genome Announc.">
        <title>Draft genome sequence of Paludibacter jiangxiensis NM7(T), a propionate-producing fermentative bacterium.</title>
        <authorList>
            <person name="Qiu Y.-L."/>
            <person name="Tourlousse D.M."/>
            <person name="Matsuura N."/>
            <person name="Ohashi A."/>
            <person name="Sekiguchi Y."/>
        </authorList>
    </citation>
    <scope>NUCLEOTIDE SEQUENCE [LARGE SCALE GENOMIC DNA]</scope>
    <source>
        <strain evidence="2">NM7</strain>
    </source>
</reference>
<dbReference type="RefSeq" id="WP_068701114.1">
    <property type="nucleotide sequence ID" value="NZ_BDCR01000001.1"/>
</dbReference>
<dbReference type="EMBL" id="BDCR01000001">
    <property type="protein sequence ID" value="GAT61557.1"/>
    <property type="molecule type" value="Genomic_DNA"/>
</dbReference>
<sequence>MKYLLSIIFVHCILYSAFAQNFPIEKLALQTDRETYVTGEPVLFKLDVLDAATHRPSSISKIGYIVLRNANSTTIRQLRIRIDDGAANGNISLPDTLSSGLYQIVAFTNLLRNYGEKFYFKKQLTIINQSDTNFDFYKNKSKPTSEQSANTDSPLSIECDSTHYKPCQRIAVKLHSVSSGANVAVSVFESNSQYTCKPAEPANNFDHKLITTYAYLPETKGNILKGEVLDATSQQKIKNAVVLLSRIDTVPNLKYAITDSEGKFRMFLSNYYDGKDLFLTIKDVPKNANWKIKIEDKFALNQKFTPSPLAGIDTAFFTKSQNVVYINKSYEIDPHKQEKANEVKPAPAPRFYFGSATTIYPADFTPLDNFSEIVTELVPLLYIRKQGDKKWLDILGAASNQFENKGAALFLDGVYVDDINKILDFGSDIIKKIDVLYKERCFGDLVFQGMVAISGKENLIRTLTPASYSLRIMNPAIANNYFLSANADPATANKNKPFVTQLLYWNPNIFIFDKKDTEIVFFTSENKGTYTIKAEGFTQNGEPVCTSTKIEVK</sequence>
<proteinExistence type="predicted"/>
<gene>
    <name evidence="1" type="ORF">PJIAN_1137</name>
</gene>
<reference evidence="2" key="1">
    <citation type="submission" date="2016-04" db="EMBL/GenBank/DDBJ databases">
        <title>Draft genome sequence of Paludibacter jiangxiensis strain NM7.</title>
        <authorList>
            <person name="Qiu Y."/>
            <person name="Matsuura N."/>
            <person name="Ohashi A."/>
            <person name="Tourlousse M.D."/>
            <person name="Sekiguchi Y."/>
        </authorList>
    </citation>
    <scope>NUCLEOTIDE SEQUENCE [LARGE SCALE GENOMIC DNA]</scope>
    <source>
        <strain evidence="2">NM7</strain>
    </source>
</reference>
<evidence type="ECO:0000313" key="2">
    <source>
        <dbReference type="Proteomes" id="UP000076586"/>
    </source>
</evidence>
<organism evidence="1 2">
    <name type="scientific">Paludibacter jiangxiensis</name>
    <dbReference type="NCBI Taxonomy" id="681398"/>
    <lineage>
        <taxon>Bacteria</taxon>
        <taxon>Pseudomonadati</taxon>
        <taxon>Bacteroidota</taxon>
        <taxon>Bacteroidia</taxon>
        <taxon>Bacteroidales</taxon>
        <taxon>Paludibacteraceae</taxon>
        <taxon>Paludibacter</taxon>
    </lineage>
</organism>
<accession>A0A161LCV2</accession>
<dbReference type="OrthoDB" id="679547at2"/>
<dbReference type="AlphaFoldDB" id="A0A161LCV2"/>
<comment type="caution">
    <text evidence="1">The sequence shown here is derived from an EMBL/GenBank/DDBJ whole genome shotgun (WGS) entry which is preliminary data.</text>
</comment>
<protein>
    <recommendedName>
        <fullName evidence="3">MG2 domain-containing protein</fullName>
    </recommendedName>
</protein>
<dbReference type="STRING" id="681398.PJIAN_1137"/>